<feature type="repeat" description="ANK" evidence="4">
    <location>
        <begin position="757"/>
        <end position="789"/>
    </location>
</feature>
<keyword evidence="1" id="KW-0677">Repeat</keyword>
<dbReference type="OrthoDB" id="20872at2759"/>
<dbReference type="InterPro" id="IPR004087">
    <property type="entry name" value="KH_dom"/>
</dbReference>
<feature type="repeat" description="ANK" evidence="4">
    <location>
        <begin position="411"/>
        <end position="443"/>
    </location>
</feature>
<evidence type="ECO:0000313" key="8">
    <source>
        <dbReference type="EMBL" id="KHN77972.1"/>
    </source>
</evidence>
<dbReference type="InterPro" id="IPR004088">
    <property type="entry name" value="KH_dom_type_1"/>
</dbReference>
<dbReference type="InterPro" id="IPR002110">
    <property type="entry name" value="Ankyrin_rpt"/>
</dbReference>
<feature type="region of interest" description="Disordered" evidence="6">
    <location>
        <begin position="817"/>
        <end position="878"/>
    </location>
</feature>
<feature type="repeat" description="ANK" evidence="4">
    <location>
        <begin position="1499"/>
        <end position="1531"/>
    </location>
</feature>
<dbReference type="InterPro" id="IPR051631">
    <property type="entry name" value="Ankyrin-KH/SAM_domain"/>
</dbReference>
<dbReference type="Pfam" id="PF12796">
    <property type="entry name" value="Ank_2"/>
    <property type="match status" value="9"/>
</dbReference>
<dbReference type="PANTHER" id="PTHR23206">
    <property type="entry name" value="MASK PROTEIN"/>
    <property type="match status" value="1"/>
</dbReference>
<feature type="region of interest" description="Disordered" evidence="6">
    <location>
        <begin position="1980"/>
        <end position="2002"/>
    </location>
</feature>
<feature type="compositionally biased region" description="Basic and acidic residues" evidence="6">
    <location>
        <begin position="1673"/>
        <end position="1685"/>
    </location>
</feature>
<dbReference type="SMART" id="SM00322">
    <property type="entry name" value="KH"/>
    <property type="match status" value="1"/>
</dbReference>
<dbReference type="Gene3D" id="3.30.1370.10">
    <property type="entry name" value="K Homology domain, type 1"/>
    <property type="match status" value="1"/>
</dbReference>
<feature type="repeat" description="ANK" evidence="4">
    <location>
        <begin position="1262"/>
        <end position="1294"/>
    </location>
</feature>
<dbReference type="SUPFAM" id="SSF54791">
    <property type="entry name" value="Eukaryotic type KH-domain (KH-domain type I)"/>
    <property type="match status" value="1"/>
</dbReference>
<feature type="compositionally biased region" description="Pro residues" evidence="6">
    <location>
        <begin position="1747"/>
        <end position="1759"/>
    </location>
</feature>
<comment type="caution">
    <text evidence="8">The sequence shown here is derived from an EMBL/GenBank/DDBJ whole genome shotgun (WGS) entry which is preliminary data.</text>
</comment>
<organism evidence="8 9">
    <name type="scientific">Toxocara canis</name>
    <name type="common">Canine roundworm</name>
    <dbReference type="NCBI Taxonomy" id="6265"/>
    <lineage>
        <taxon>Eukaryota</taxon>
        <taxon>Metazoa</taxon>
        <taxon>Ecdysozoa</taxon>
        <taxon>Nematoda</taxon>
        <taxon>Chromadorea</taxon>
        <taxon>Rhabditida</taxon>
        <taxon>Spirurina</taxon>
        <taxon>Ascaridomorpha</taxon>
        <taxon>Ascaridoidea</taxon>
        <taxon>Toxocaridae</taxon>
        <taxon>Toxocara</taxon>
    </lineage>
</organism>
<feature type="compositionally biased region" description="Polar residues" evidence="6">
    <location>
        <begin position="2353"/>
        <end position="2366"/>
    </location>
</feature>
<dbReference type="InterPro" id="IPR036612">
    <property type="entry name" value="KH_dom_type_1_sf"/>
</dbReference>
<feature type="compositionally biased region" description="Acidic residues" evidence="6">
    <location>
        <begin position="231"/>
        <end position="245"/>
    </location>
</feature>
<dbReference type="SMART" id="SM00248">
    <property type="entry name" value="ANK"/>
    <property type="match status" value="26"/>
</dbReference>
<feature type="repeat" description="ANK" evidence="4">
    <location>
        <begin position="590"/>
        <end position="622"/>
    </location>
</feature>
<feature type="repeat" description="ANK" evidence="4">
    <location>
        <begin position="316"/>
        <end position="348"/>
    </location>
</feature>
<feature type="repeat" description="ANK" evidence="4">
    <location>
        <begin position="1397"/>
        <end position="1429"/>
    </location>
</feature>
<dbReference type="PRINTS" id="PR01415">
    <property type="entry name" value="ANKYRIN"/>
</dbReference>
<dbReference type="PROSITE" id="PS50084">
    <property type="entry name" value="KH_TYPE_1"/>
    <property type="match status" value="1"/>
</dbReference>
<accession>A0A0B2V916</accession>
<dbReference type="EMBL" id="JPKZ01002210">
    <property type="protein sequence ID" value="KHN77972.1"/>
    <property type="molecule type" value="Genomic_DNA"/>
</dbReference>
<feature type="repeat" description="ANK" evidence="4">
    <location>
        <begin position="1431"/>
        <end position="1463"/>
    </location>
</feature>
<dbReference type="PANTHER" id="PTHR23206:SF8">
    <property type="entry name" value="ANKYRIN REPEAT AND KH DOMAIN-CONTAINING 1"/>
    <property type="match status" value="1"/>
</dbReference>
<feature type="compositionally biased region" description="Low complexity" evidence="6">
    <location>
        <begin position="2114"/>
        <end position="2131"/>
    </location>
</feature>
<dbReference type="Gene3D" id="3.50.50.60">
    <property type="entry name" value="FAD/NAD(P)-binding domain"/>
    <property type="match status" value="1"/>
</dbReference>
<keyword evidence="3" id="KW-0175">Coiled coil</keyword>
<dbReference type="Proteomes" id="UP000031036">
    <property type="component" value="Unassembled WGS sequence"/>
</dbReference>
<dbReference type="InterPro" id="IPR036188">
    <property type="entry name" value="FAD/NAD-bd_sf"/>
</dbReference>
<proteinExistence type="predicted"/>
<dbReference type="Gene3D" id="1.25.40.20">
    <property type="entry name" value="Ankyrin repeat-containing domain"/>
    <property type="match status" value="9"/>
</dbReference>
<feature type="region of interest" description="Disordered" evidence="6">
    <location>
        <begin position="2033"/>
        <end position="2063"/>
    </location>
</feature>
<feature type="region of interest" description="Disordered" evidence="6">
    <location>
        <begin position="1649"/>
        <end position="1838"/>
    </location>
</feature>
<feature type="repeat" description="ANK" evidence="4">
    <location>
        <begin position="691"/>
        <end position="723"/>
    </location>
</feature>
<feature type="compositionally biased region" description="Basic and acidic residues" evidence="6">
    <location>
        <begin position="1694"/>
        <end position="1731"/>
    </location>
</feature>
<feature type="compositionally biased region" description="Basic residues" evidence="6">
    <location>
        <begin position="1652"/>
        <end position="1672"/>
    </location>
</feature>
<feature type="repeat" description="ANK" evidence="4">
    <location>
        <begin position="1329"/>
        <end position="1361"/>
    </location>
</feature>
<dbReference type="SUPFAM" id="SSF51971">
    <property type="entry name" value="Nucleotide-binding domain"/>
    <property type="match status" value="1"/>
</dbReference>
<feature type="region of interest" description="Disordered" evidence="6">
    <location>
        <begin position="210"/>
        <end position="245"/>
    </location>
</feature>
<feature type="compositionally biased region" description="Low complexity" evidence="6">
    <location>
        <begin position="1783"/>
        <end position="1793"/>
    </location>
</feature>
<dbReference type="SUPFAM" id="SSF48403">
    <property type="entry name" value="Ankyrin repeat"/>
    <property type="match status" value="3"/>
</dbReference>
<feature type="compositionally biased region" description="Low complexity" evidence="6">
    <location>
        <begin position="819"/>
        <end position="830"/>
    </location>
</feature>
<feature type="repeat" description="ANK" evidence="4">
    <location>
        <begin position="490"/>
        <end position="522"/>
    </location>
</feature>
<feature type="region of interest" description="Disordered" evidence="6">
    <location>
        <begin position="2083"/>
        <end position="2144"/>
    </location>
</feature>
<feature type="compositionally biased region" description="Low complexity" evidence="6">
    <location>
        <begin position="1039"/>
        <end position="1048"/>
    </location>
</feature>
<evidence type="ECO:0000256" key="1">
    <source>
        <dbReference type="ARBA" id="ARBA00022737"/>
    </source>
</evidence>
<feature type="repeat" description="ANK" evidence="4">
    <location>
        <begin position="1362"/>
        <end position="1394"/>
    </location>
</feature>
<gene>
    <name evidence="8" type="primary">ANKRD17</name>
    <name evidence="8" type="ORF">Tcan_07642</name>
</gene>
<dbReference type="PROSITE" id="PS50088">
    <property type="entry name" value="ANK_REPEAT"/>
    <property type="match status" value="22"/>
</dbReference>
<feature type="repeat" description="ANK" evidence="4">
    <location>
        <begin position="1464"/>
        <end position="1496"/>
    </location>
</feature>
<evidence type="ECO:0000256" key="4">
    <source>
        <dbReference type="PROSITE-ProRule" id="PRU00023"/>
    </source>
</evidence>
<keyword evidence="2 4" id="KW-0040">ANK repeat</keyword>
<keyword evidence="5" id="KW-0694">RNA-binding</keyword>
<feature type="repeat" description="ANK" evidence="4">
    <location>
        <begin position="658"/>
        <end position="690"/>
    </location>
</feature>
<feature type="repeat" description="ANK" evidence="4">
    <location>
        <begin position="1295"/>
        <end position="1327"/>
    </location>
</feature>
<feature type="compositionally biased region" description="Polar residues" evidence="6">
    <location>
        <begin position="2132"/>
        <end position="2144"/>
    </location>
</feature>
<dbReference type="Pfam" id="PF01593">
    <property type="entry name" value="Amino_oxidase"/>
    <property type="match status" value="1"/>
</dbReference>
<reference evidence="8 9" key="1">
    <citation type="submission" date="2014-11" db="EMBL/GenBank/DDBJ databases">
        <title>Genetic blueprint of the zoonotic pathogen Toxocara canis.</title>
        <authorList>
            <person name="Zhu X.-Q."/>
            <person name="Korhonen P.K."/>
            <person name="Cai H."/>
            <person name="Young N.D."/>
            <person name="Nejsum P."/>
            <person name="von Samson-Himmelstjerna G."/>
            <person name="Boag P.R."/>
            <person name="Tan P."/>
            <person name="Li Q."/>
            <person name="Min J."/>
            <person name="Yang Y."/>
            <person name="Wang X."/>
            <person name="Fang X."/>
            <person name="Hall R.S."/>
            <person name="Hofmann A."/>
            <person name="Sternberg P.W."/>
            <person name="Jex A.R."/>
            <person name="Gasser R.B."/>
        </authorList>
    </citation>
    <scope>NUCLEOTIDE SEQUENCE [LARGE SCALE GENOMIC DNA]</scope>
    <source>
        <strain evidence="8">PN_DK_2014</strain>
    </source>
</reference>
<protein>
    <submittedName>
        <fullName evidence="8">Ankyrin repeat domain-containing protein 17</fullName>
    </submittedName>
</protein>
<feature type="repeat" description="ANK" evidence="4">
    <location>
        <begin position="458"/>
        <end position="490"/>
    </location>
</feature>
<dbReference type="GO" id="GO:0016491">
    <property type="term" value="F:oxidoreductase activity"/>
    <property type="evidence" value="ECO:0007669"/>
    <property type="project" value="InterPro"/>
</dbReference>
<name>A0A0B2V916_TOXCA</name>
<evidence type="ECO:0000256" key="2">
    <source>
        <dbReference type="ARBA" id="ARBA00023043"/>
    </source>
</evidence>
<evidence type="ECO:0000259" key="7">
    <source>
        <dbReference type="SMART" id="SM00322"/>
    </source>
</evidence>
<dbReference type="STRING" id="6265.A0A0B2V916"/>
<feature type="repeat" description="ANK" evidence="4">
    <location>
        <begin position="349"/>
        <end position="381"/>
    </location>
</feature>
<feature type="region of interest" description="Disordered" evidence="6">
    <location>
        <begin position="1200"/>
        <end position="1256"/>
    </location>
</feature>
<feature type="compositionally biased region" description="Polar residues" evidence="6">
    <location>
        <begin position="216"/>
        <end position="230"/>
    </location>
</feature>
<dbReference type="FunFam" id="1.25.40.20:FF:000041">
    <property type="entry name" value="ankyrin repeat and KH domain-containing protein 1 isoform X1"/>
    <property type="match status" value="1"/>
</dbReference>
<feature type="compositionally biased region" description="Basic residues" evidence="6">
    <location>
        <begin position="836"/>
        <end position="846"/>
    </location>
</feature>
<feature type="compositionally biased region" description="Basic and acidic residues" evidence="6">
    <location>
        <begin position="2087"/>
        <end position="2098"/>
    </location>
</feature>
<feature type="repeat" description="ANK" evidence="4">
    <location>
        <begin position="1532"/>
        <end position="1564"/>
    </location>
</feature>
<feature type="compositionally biased region" description="Polar residues" evidence="6">
    <location>
        <begin position="2045"/>
        <end position="2059"/>
    </location>
</feature>
<dbReference type="GO" id="GO:0003723">
    <property type="term" value="F:RNA binding"/>
    <property type="evidence" value="ECO:0007669"/>
    <property type="project" value="UniProtKB-UniRule"/>
</dbReference>
<evidence type="ECO:0000313" key="9">
    <source>
        <dbReference type="Proteomes" id="UP000031036"/>
    </source>
</evidence>
<feature type="region of interest" description="Disordered" evidence="6">
    <location>
        <begin position="1"/>
        <end position="27"/>
    </location>
</feature>
<dbReference type="InterPro" id="IPR036770">
    <property type="entry name" value="Ankyrin_rpt-contain_sf"/>
</dbReference>
<evidence type="ECO:0000256" key="5">
    <source>
        <dbReference type="PROSITE-ProRule" id="PRU00117"/>
    </source>
</evidence>
<feature type="repeat" description="ANK" evidence="4">
    <location>
        <begin position="523"/>
        <end position="555"/>
    </location>
</feature>
<feature type="repeat" description="ANK" evidence="4">
    <location>
        <begin position="556"/>
        <end position="588"/>
    </location>
</feature>
<dbReference type="InterPro" id="IPR002937">
    <property type="entry name" value="Amino_oxidase"/>
</dbReference>
<feature type="compositionally biased region" description="Polar residues" evidence="6">
    <location>
        <begin position="1799"/>
        <end position="1808"/>
    </location>
</feature>
<dbReference type="GO" id="GO:0045087">
    <property type="term" value="P:innate immune response"/>
    <property type="evidence" value="ECO:0007669"/>
    <property type="project" value="TreeGrafter"/>
</dbReference>
<feature type="compositionally biased region" description="Polar residues" evidence="6">
    <location>
        <begin position="1022"/>
        <end position="1038"/>
    </location>
</feature>
<feature type="repeat" description="ANK" evidence="4">
    <location>
        <begin position="283"/>
        <end position="315"/>
    </location>
</feature>
<feature type="region of interest" description="Disordered" evidence="6">
    <location>
        <begin position="2324"/>
        <end position="2370"/>
    </location>
</feature>
<sequence>MDEKSAIGGVSPAGKKKATSASGSATNVPVKVRASNAKRHTRLRIIADLQPFLPLLPDISGVDLKNQEHLFHILYSAGVTASLSLHKWLSVSASNQLPRMYTKSGMTPCSGACKEDTCIERSSLPKQMTLTTGQCFIPFGPDDAEALKTLSRSGLLDDAVETLRQIPVVREDLAGLSDAELAAATLITPDIAAAALGAFASATVRRPPTRTVESLMASSQDPGATTGGQDSTDEESLELNYSDEDHDDNGDSLLGLACSAGYTDLAKQLVSLRGNANYTGGKNDCTPLMEACSAGHFEIVNYLLAHGADANALSATQNTALIYAAAAGHVDCVNALLDYNCNVDARNENGHCALMEAASSGYLDVVKALVGAGASSVSMSSQCEFKVGLYTDLAKQLVSLRGNANYTGGKNDCTPLMEACSAGHFEIVNYLLAHGADANALSATQNTALIYAAAAGHVDESPLTLAAYKGHLEIVKYLLEKGGDRERQEELHTALMEASMDGHYEVARVLLDHGAPVNLSSDSFESPLTLAACGGHAKLVELLLDRGAEMEEPNDEGYTPLMEASREGHLDVVRILLDRGAQTNTQTDETGETALTLAACGGFKEVVEQLVRRGADLDLGANTPLMEAAQEGHLDTVQFILAENAKRNGLPVDATTATNDTALTYAAENGHMDVCAALIESGANVDHEAEGGRTALMKAAKNGNYGVVQFLIMRGAQDHEAEGGRTALMKAAKNGNYGVVQFLIMRGAQVNKVSSNNDATALSLACANGHWEIVRLLLDHGADPSHVMKDGMTCMIEASRNGHTRVVETLLNWHGVPVSGRSSSTAGKSSPLQNSRLKKVTRRGASKKATATSQPKVECAEKSVNNTSTGTGTGSAADGGAGAAMGGAGISDAAPHSPFNLESQLLATAHNLSSSASVPGTNIPTHLLAHYYQQNAAINPDELRGMIAGMAAMAAQSNSQPNDRLFAQIAEKALRGTMGAFASQDLMGGLSDMKVHQQFSEMLKQQFSILAGRQKDALSATLPNTTDTQQPDSDQGGNSSCSASMTSSPSPPMVACCETTAAHAAAQSFPGGTPIATSAKRKSSVPSDPPKSGTSVTRGAQPKKVTKGTTSPDDGADAGLISSSPQPANANAKFPAPPPPVMNANVSRETYGLPSPMALKQTLTATAALIRSKIAPSAVPTEAVDIEDCVTAVKAANHRNRRTMSESAAQDSDPHHCQSTEALSCDTDVEDESITEERPIKRTQPANMGATSFDVDMQTDSNHDTALTLAASGGHDTLVELLIARGADIEHHDKKGFTPLILAATGGHANVVELLLNAGANIEAQSERTKDTALSLACSGGRKEVVDLLIKRGANKEHRNVSDYTPLSLAASGGYVDIIVMLLNAGAEINSRTGSKLGISPLMLAAMNGHAAATKLLLERGSDINAHIETNRNTALTLACFQGRTEVVRLLLEYNANVEHRAKTGLTPLMEAANGGYVDVGELLLEAGADPNTAPVPTSRDTALTIAADKGHNKFVEMLIHSRAQIDAHNKKGCTALWLACHGGHLETVQTLVKHDADVDARDNRRVSPLIIAFRKGHVKVVKYMVRHVQQFPSDQECYRFLATVSDKEQLAKCHQCMEVIVTAKDRQAAEANRAAESLLQILAKEEEQAKSKKLSKQRQNEKKKAKRRAKKNAAEGGEKSKNAAESEETATANDERASLEEGDADNEKMSVGERADEDTSKPEKDAEAELPRVPSVPANMSDSLEPSPPPVTAPPPPRTNVAHSSNAKASRHRNRNESGNLKASAATSAVSKVPPPTKQNNVSTSETEWMKATSRRKEGSRGGSVKAPTNSGSGVASVKEETSAANMNAWRHVDAAKRRSSRLSVSSNLIARVIGRAGGNINAIREATGAYIEVEKQSGKKEQHDRQITIKGSETALRQAVEMINGLIVDSECTVNDVIRRVMSSAGTSSASSSLAEELAPSRPIANSSAFLSSGSNVSSFVKKPTSAQPPPTVASSAVPSAEPSAVNKSMVMPAQATPNVWAQRAAQRQKMVSAIGSEKKQKASSQIGEQHQQQMPSKGQVCVAQPSVDLPVPVLPSADVGAIGERSRKPEQDTSVKPEANTFSKAPGLKHSPGSTPSSPMSSADVSPPLSATANGSVVTTKTMPAGPGIIKAPVTSETMNDFARAPGAAVSVSGNLGFGEIGCPASSKIAGSTTLTDLSRPNTISDSGFLPHGIGASAPSVDPLAKIWSDYNPVGSSASVSTGWSTASGGTASVATALGPSSNLAATSGLLTSSSHPSLGLLNDPTELAVRNEPLELAHNIAQLRAQAHSATGSIGEDDMATTIRGFSGEPTPARSGYPPEPPFHWRNEPPTSTQRRNPSQSLFPDRDNTWINQVAMQLAGNQADVSCGGDCFSSSFAHLPTPIGYPPSAAYSKEHPLAGIHQQPQSAQPQPYNRLRLQQAAQAASNEYENLSMLLSSLNMSVRPPNATTMNSGRVDTAADYGGGTAYHAATRTALNTSIPPPPFFSAQVPPPPSTQNSAPTGSSTLFGAHGMKIVIIGAAPTGLGAAYRLNELQQSNDVAKNVELIVLEQESYPGGLSCTVTDEKGFLWDMGGHITFNHNFPYYEHAVKEVVDEWNSLNRNCQVDVNYMFEEQGIHLVPYPAQYAIPLFPNDIKMNCLKDLKERYENKCTDFMPENFDEWITHHFGPTLRNCFFRIYSRKVWTVEPEKMNPIWVGTRVAKLPQAKLEQLCSMNANELVKADFGWGPNATFTFPKYGGTGAVWKAMANKLPQKWFRFNCKVTKVNAKEKRLTYVKKENGEERPIEIDYDVLINSSPIDLLIKNSNLCSPLSIEHSKVYIIGIGLEKPMTEFVKQFTWLYFPDPTIPFYRVTILSRYGEVTPDSSKYWSVMCECARNIDDKTSEEEMCKMAIGGLVKKSIIKREQIVSVYSTVLHYGYPIPTVKRDSELTRAHKVLEENGIYSRGRFGGWKYEYSNQDHCFIQGKEVIDRILLNEPEHLYKTGLPIKQG</sequence>
<feature type="repeat" description="ANK" evidence="4">
    <location>
        <begin position="723"/>
        <end position="755"/>
    </location>
</feature>
<evidence type="ECO:0000256" key="3">
    <source>
        <dbReference type="ARBA" id="ARBA00023054"/>
    </source>
</evidence>
<dbReference type="Pfam" id="PF00013">
    <property type="entry name" value="KH_1"/>
    <property type="match status" value="1"/>
</dbReference>
<feature type="region of interest" description="Disordered" evidence="6">
    <location>
        <begin position="1022"/>
        <end position="1052"/>
    </location>
</feature>
<dbReference type="PROSITE" id="PS50297">
    <property type="entry name" value="ANK_REP_REGION"/>
    <property type="match status" value="21"/>
</dbReference>
<dbReference type="Pfam" id="PF13637">
    <property type="entry name" value="Ank_4"/>
    <property type="match status" value="1"/>
</dbReference>
<keyword evidence="9" id="KW-1185">Reference proteome</keyword>
<evidence type="ECO:0000256" key="6">
    <source>
        <dbReference type="SAM" id="MobiDB-lite"/>
    </source>
</evidence>
<dbReference type="Pfam" id="PF00023">
    <property type="entry name" value="Ank"/>
    <property type="match status" value="2"/>
</dbReference>
<feature type="compositionally biased region" description="Low complexity" evidence="6">
    <location>
        <begin position="1125"/>
        <end position="1134"/>
    </location>
</feature>
<feature type="domain" description="K Homology" evidence="7">
    <location>
        <begin position="1858"/>
        <end position="1930"/>
    </location>
</feature>
<feature type="region of interest" description="Disordered" evidence="6">
    <location>
        <begin position="1068"/>
        <end position="1148"/>
    </location>
</feature>
<dbReference type="GO" id="GO:0005737">
    <property type="term" value="C:cytoplasm"/>
    <property type="evidence" value="ECO:0007669"/>
    <property type="project" value="TreeGrafter"/>
</dbReference>